<organism evidence="2 3">
    <name type="scientific">Mycolicibacterium arseniciresistens</name>
    <dbReference type="NCBI Taxonomy" id="3062257"/>
    <lineage>
        <taxon>Bacteria</taxon>
        <taxon>Bacillati</taxon>
        <taxon>Actinomycetota</taxon>
        <taxon>Actinomycetes</taxon>
        <taxon>Mycobacteriales</taxon>
        <taxon>Mycobacteriaceae</taxon>
        <taxon>Mycolicibacterium</taxon>
    </lineage>
</organism>
<dbReference type="Proteomes" id="UP001168823">
    <property type="component" value="Unassembled WGS sequence"/>
</dbReference>
<protein>
    <submittedName>
        <fullName evidence="2">STAS domain-containing protein</fullName>
    </submittedName>
</protein>
<feature type="domain" description="STAS" evidence="1">
    <location>
        <begin position="26"/>
        <end position="102"/>
    </location>
</feature>
<dbReference type="InterPro" id="IPR002645">
    <property type="entry name" value="STAS_dom"/>
</dbReference>
<dbReference type="Gene3D" id="3.30.750.24">
    <property type="entry name" value="STAS domain"/>
    <property type="match status" value="1"/>
</dbReference>
<dbReference type="EMBL" id="JAUMSQ010000046">
    <property type="protein sequence ID" value="MDO3635934.1"/>
    <property type="molecule type" value="Genomic_DNA"/>
</dbReference>
<dbReference type="Pfam" id="PF01740">
    <property type="entry name" value="STAS"/>
    <property type="match status" value="1"/>
</dbReference>
<evidence type="ECO:0000259" key="1">
    <source>
        <dbReference type="PROSITE" id="PS50801"/>
    </source>
</evidence>
<gene>
    <name evidence="2" type="ORF">Q2100_09280</name>
</gene>
<sequence>MSIDGAMRTGPILRRRQAHVLCCGGARIETQASSPAVVVKLAGWVDASNLDQVAATLRRFTSMRTPLILDLTRLEFLGVSAFRALFAVADTYCETGLQCVIVDGPALRPYTNLGAQSRSVPIVDSAESAHSRVTPPCRPPVVARDRTRC</sequence>
<name>A0ABT8UDS4_9MYCO</name>
<dbReference type="CDD" id="cd07043">
    <property type="entry name" value="STAS_anti-anti-sigma_factors"/>
    <property type="match status" value="1"/>
</dbReference>
<dbReference type="InterPro" id="IPR036513">
    <property type="entry name" value="STAS_dom_sf"/>
</dbReference>
<accession>A0ABT8UDS4</accession>
<dbReference type="PROSITE" id="PS50801">
    <property type="entry name" value="STAS"/>
    <property type="match status" value="1"/>
</dbReference>
<evidence type="ECO:0000313" key="2">
    <source>
        <dbReference type="EMBL" id="MDO3635934.1"/>
    </source>
</evidence>
<reference evidence="2" key="1">
    <citation type="submission" date="2023-07" db="EMBL/GenBank/DDBJ databases">
        <title>Mycolicibacterium sp. nov., a novel bacterial species.</title>
        <authorList>
            <person name="Cao Y."/>
        </authorList>
    </citation>
    <scope>NUCLEOTIDE SEQUENCE</scope>
    <source>
        <strain evidence="2">KC 300</strain>
    </source>
</reference>
<evidence type="ECO:0000313" key="3">
    <source>
        <dbReference type="Proteomes" id="UP001168823"/>
    </source>
</evidence>
<comment type="caution">
    <text evidence="2">The sequence shown here is derived from an EMBL/GenBank/DDBJ whole genome shotgun (WGS) entry which is preliminary data.</text>
</comment>
<dbReference type="RefSeq" id="WP_302913789.1">
    <property type="nucleotide sequence ID" value="NZ_JAUMSQ010000046.1"/>
</dbReference>
<keyword evidence="3" id="KW-1185">Reference proteome</keyword>
<proteinExistence type="predicted"/>
<dbReference type="SUPFAM" id="SSF52091">
    <property type="entry name" value="SpoIIaa-like"/>
    <property type="match status" value="1"/>
</dbReference>